<dbReference type="InterPro" id="IPR013413">
    <property type="entry name" value="CRISPR-assoc_prot_NE0113"/>
</dbReference>
<name>A0A6N6RVX6_9GAMM</name>
<dbReference type="EMBL" id="WBVP01000003">
    <property type="protein sequence ID" value="KAB2825899.1"/>
    <property type="molecule type" value="Genomic_DNA"/>
</dbReference>
<dbReference type="Pfam" id="PF09623">
    <property type="entry name" value="Cas_NE0113"/>
    <property type="match status" value="1"/>
</dbReference>
<evidence type="ECO:0000313" key="2">
    <source>
        <dbReference type="EMBL" id="KAB2825899.1"/>
    </source>
</evidence>
<organism evidence="2 3">
    <name type="scientific">Aliivibrio finisterrensis</name>
    <dbReference type="NCBI Taxonomy" id="511998"/>
    <lineage>
        <taxon>Bacteria</taxon>
        <taxon>Pseudomonadati</taxon>
        <taxon>Pseudomonadota</taxon>
        <taxon>Gammaproteobacteria</taxon>
        <taxon>Vibrionales</taxon>
        <taxon>Vibrionaceae</taxon>
        <taxon>Aliivibrio</taxon>
    </lineage>
</organism>
<evidence type="ECO:0000259" key="1">
    <source>
        <dbReference type="Pfam" id="PF09623"/>
    </source>
</evidence>
<dbReference type="AlphaFoldDB" id="A0A6N6RVX6"/>
<dbReference type="CDD" id="cd09741">
    <property type="entry name" value="Csx1_III-U"/>
    <property type="match status" value="1"/>
</dbReference>
<sequence length="379" mass="43005">MANYKNILIAVTGASPQVLTETIYALHAQGKPIPEEVYVITTENSKQTLIKGLFDEGQWNQLLHDYELPSIAFTTEHIWLIADSEGNPLYDAKGIEDQSIMADFITAKIAALTSKKDIAIHASIAGGRKTMAFYMGYAMSLYGREQDVLSHVFVDDVFEFVRDFYYPTPSDHFIQGKEGKTVNAKEAKVTLAEIPFVRMRTQIESNLLNQVDEHSFCKTVSALNSTNTEQVKVHISTKEKAVEVAGIKMEMTAKKLAIFLFFLFQKERKATLDRSFEDNKNNTVKYLEILDHMPADVRLYKTMGLEDEGEWRQQPIDELKELDKDFIRQSLHGLHTTLKKNLVPELFNKIKVHSDGAKSGATYHIDKNVVFICNGEELQ</sequence>
<comment type="caution">
    <text evidence="2">The sequence shown here is derived from an EMBL/GenBank/DDBJ whole genome shotgun (WGS) entry which is preliminary data.</text>
</comment>
<dbReference type="Proteomes" id="UP000434870">
    <property type="component" value="Unassembled WGS sequence"/>
</dbReference>
<feature type="domain" description="CRISPR system ring nuclease SSO2081-like" evidence="1">
    <location>
        <begin position="15"/>
        <end position="226"/>
    </location>
</feature>
<protein>
    <submittedName>
        <fullName evidence="2">TIGR02584 family CRISPR-associated protein</fullName>
    </submittedName>
</protein>
<accession>A0A6N6RVX6</accession>
<reference evidence="2 3" key="1">
    <citation type="submission" date="2019-09" db="EMBL/GenBank/DDBJ databases">
        <title>Genome of Aliivibrio finisterrensis LMG 23869 (type strain).</title>
        <authorList>
            <person name="Bowman J.P."/>
        </authorList>
    </citation>
    <scope>NUCLEOTIDE SEQUENCE [LARGE SCALE GENOMIC DNA]</scope>
    <source>
        <strain evidence="2 3">LMG 23869</strain>
    </source>
</reference>
<dbReference type="NCBIfam" id="TIGR02584">
    <property type="entry name" value="cas_NE0113"/>
    <property type="match status" value="1"/>
</dbReference>
<proteinExistence type="predicted"/>
<dbReference type="RefSeq" id="WP_151654005.1">
    <property type="nucleotide sequence ID" value="NZ_WBVP01000003.1"/>
</dbReference>
<evidence type="ECO:0000313" key="3">
    <source>
        <dbReference type="Proteomes" id="UP000434870"/>
    </source>
</evidence>
<gene>
    <name evidence="2" type="ORF">F8B77_04220</name>
</gene>
<dbReference type="InterPro" id="IPR019092">
    <property type="entry name" value="SSO2081-like_dom"/>
</dbReference>